<dbReference type="EMBL" id="VIGD01000001">
    <property type="protein sequence ID" value="TQE92385.1"/>
    <property type="molecule type" value="Genomic_DNA"/>
</dbReference>
<dbReference type="Proteomes" id="UP000315753">
    <property type="component" value="Unassembled WGS sequence"/>
</dbReference>
<feature type="transmembrane region" description="Helical" evidence="1">
    <location>
        <begin position="63"/>
        <end position="86"/>
    </location>
</feature>
<organism evidence="2 3">
    <name type="scientific">Ureibacillus terrenus</name>
    <dbReference type="NCBI Taxonomy" id="118246"/>
    <lineage>
        <taxon>Bacteria</taxon>
        <taxon>Bacillati</taxon>
        <taxon>Bacillota</taxon>
        <taxon>Bacilli</taxon>
        <taxon>Bacillales</taxon>
        <taxon>Caryophanaceae</taxon>
        <taxon>Ureibacillus</taxon>
    </lineage>
</organism>
<sequence length="88" mass="9760">MTNPLSMMDGNAFVLAAARGPLANMHPMDVMWVSFYSIAAMIISILMLTAARKWIKNSILSSLIRIIAFIVFLIGSLLMVLVIFTWPS</sequence>
<keyword evidence="1" id="KW-1133">Transmembrane helix</keyword>
<keyword evidence="3" id="KW-1185">Reference proteome</keyword>
<dbReference type="RefSeq" id="WP_141600937.1">
    <property type="nucleotide sequence ID" value="NZ_JARMSB010000004.1"/>
</dbReference>
<comment type="caution">
    <text evidence="2">The sequence shown here is derived from an EMBL/GenBank/DDBJ whole genome shotgun (WGS) entry which is preliminary data.</text>
</comment>
<accession>A0A540V6P5</accession>
<dbReference type="AlphaFoldDB" id="A0A540V6P5"/>
<gene>
    <name evidence="2" type="ORF">FKZ59_01365</name>
</gene>
<dbReference type="InterPro" id="IPR020076">
    <property type="entry name" value="DUF2768"/>
</dbReference>
<evidence type="ECO:0000256" key="1">
    <source>
        <dbReference type="SAM" id="Phobius"/>
    </source>
</evidence>
<feature type="transmembrane region" description="Helical" evidence="1">
    <location>
        <begin position="30"/>
        <end position="51"/>
    </location>
</feature>
<keyword evidence="1" id="KW-0472">Membrane</keyword>
<keyword evidence="1" id="KW-0812">Transmembrane</keyword>
<evidence type="ECO:0000313" key="2">
    <source>
        <dbReference type="EMBL" id="TQE92385.1"/>
    </source>
</evidence>
<dbReference type="OrthoDB" id="2476435at2"/>
<proteinExistence type="predicted"/>
<name>A0A540V6P5_9BACL</name>
<evidence type="ECO:0000313" key="3">
    <source>
        <dbReference type="Proteomes" id="UP000315753"/>
    </source>
</evidence>
<reference evidence="2 3" key="1">
    <citation type="submission" date="2019-06" db="EMBL/GenBank/DDBJ databases">
        <title>Genome sequence of Ureibacillus terrenus.</title>
        <authorList>
            <person name="Maclea K.S."/>
            <person name="Simoes M."/>
        </authorList>
    </citation>
    <scope>NUCLEOTIDE SEQUENCE [LARGE SCALE GENOMIC DNA]</scope>
    <source>
        <strain evidence="2 3">ATCC BAA-384</strain>
    </source>
</reference>
<protein>
    <submittedName>
        <fullName evidence="2">DUF2768 domain-containing protein</fullName>
    </submittedName>
</protein>
<dbReference type="Pfam" id="PF10966">
    <property type="entry name" value="DUF2768"/>
    <property type="match status" value="1"/>
</dbReference>